<evidence type="ECO:0000313" key="1">
    <source>
        <dbReference type="EMBL" id="ALU29559.1"/>
    </source>
</evidence>
<protein>
    <submittedName>
        <fullName evidence="1">Uncharacterized protein</fullName>
    </submittedName>
</protein>
<dbReference type="EMBL" id="CP013694">
    <property type="protein sequence ID" value="ALU29559.1"/>
    <property type="molecule type" value="Genomic_DNA"/>
</dbReference>
<evidence type="ECO:0000313" key="4">
    <source>
        <dbReference type="Proteomes" id="UP000065473"/>
    </source>
</evidence>
<dbReference type="InterPro" id="IPR007171">
    <property type="entry name" value="DUF371"/>
</dbReference>
<dbReference type="AlphaFoldDB" id="A0A0U3H4L1"/>
<name>A0A0U3H4L1_9CREN</name>
<dbReference type="Gene3D" id="2.60.120.630">
    <property type="entry name" value="mth639 domain like"/>
    <property type="match status" value="1"/>
</dbReference>
<dbReference type="PANTHER" id="PTHR40696">
    <property type="entry name" value="DUF371 FAMILY PROTEIN"/>
    <property type="match status" value="1"/>
</dbReference>
<dbReference type="Proteomes" id="UP000060043">
    <property type="component" value="Chromosome"/>
</dbReference>
<reference evidence="3 4" key="1">
    <citation type="submission" date="2015-12" db="EMBL/GenBank/DDBJ databases">
        <title>A stable core within a dynamic pangenome in Sulfolobus acidocaldarius.</title>
        <authorList>
            <person name="Anderson R."/>
            <person name="Kouris A."/>
            <person name="Seward C."/>
            <person name="Campbell K."/>
            <person name="Whitaker R."/>
        </authorList>
    </citation>
    <scope>NUCLEOTIDE SEQUENCE [LARGE SCALE GENOMIC DNA]</scope>
    <source>
        <strain evidence="1 4">GG12-C01-09</strain>
        <strain evidence="2 3">NG05B_CO5_07</strain>
    </source>
</reference>
<organism evidence="1 4">
    <name type="scientific">Sulfolobus acidocaldarius</name>
    <dbReference type="NCBI Taxonomy" id="2285"/>
    <lineage>
        <taxon>Archaea</taxon>
        <taxon>Thermoproteota</taxon>
        <taxon>Thermoprotei</taxon>
        <taxon>Sulfolobales</taxon>
        <taxon>Sulfolobaceae</taxon>
        <taxon>Sulfolobus</taxon>
    </lineage>
</organism>
<accession>A0A0U3H4L1</accession>
<dbReference type="RefSeq" id="WP_011276962.1">
    <property type="nucleotide sequence ID" value="NZ_BHWZ01000001.1"/>
</dbReference>
<proteinExistence type="predicted"/>
<evidence type="ECO:0000313" key="3">
    <source>
        <dbReference type="Proteomes" id="UP000060043"/>
    </source>
</evidence>
<evidence type="ECO:0000313" key="2">
    <source>
        <dbReference type="EMBL" id="ALU32289.1"/>
    </source>
</evidence>
<sequence length="160" mass="18231">MIKFDVIKAKGHFNVRAKHRTTLEITKDDYLTPRGDCIIGILSDKGAKDISEETKKLLKRDETYVYLVIHVEGLTDIIRGRGSSKLKLTDPNRMIFRKSNYICEATVMINSDKSAKDINREIVRKLRTDQSNMVAILLTSDSPLKDEEILRVVINLNPVS</sequence>
<dbReference type="OrthoDB" id="9265at2157"/>
<gene>
    <name evidence="1" type="ORF">ATY89_06100</name>
    <name evidence="2" type="ORF">ATZ20_09125</name>
</gene>
<dbReference type="Pfam" id="PF04027">
    <property type="entry name" value="DUF371"/>
    <property type="match status" value="1"/>
</dbReference>
<dbReference type="PANTHER" id="PTHR40696:SF1">
    <property type="entry name" value="DUF371 DOMAIN-CONTAINING PROTEIN"/>
    <property type="match status" value="1"/>
</dbReference>
<dbReference type="OMA" id="GDCIICI"/>
<dbReference type="GeneID" id="31536126"/>
<dbReference type="InterPro" id="IPR023131">
    <property type="entry name" value="Mth639-like_dom_sf"/>
</dbReference>
<dbReference type="EMBL" id="CP013695">
    <property type="protein sequence ID" value="ALU32289.1"/>
    <property type="molecule type" value="Genomic_DNA"/>
</dbReference>
<dbReference type="Proteomes" id="UP000065473">
    <property type="component" value="Chromosome"/>
</dbReference>